<evidence type="ECO:0000313" key="4">
    <source>
        <dbReference type="EMBL" id="NHC15098.1"/>
    </source>
</evidence>
<evidence type="ECO:0000259" key="2">
    <source>
        <dbReference type="Pfam" id="PF07523"/>
    </source>
</evidence>
<dbReference type="PANTHER" id="PTHR43301:SF3">
    <property type="entry name" value="ARABINAN ENDO-1,5-ALPHA-L-ARABINOSIDASE A-RELATED"/>
    <property type="match status" value="1"/>
</dbReference>
<protein>
    <recommendedName>
        <fullName evidence="6">Ig-like protein group 4</fullName>
    </recommendedName>
</protein>
<keyword evidence="1" id="KW-0732">Signal</keyword>
<dbReference type="CDD" id="cd08983">
    <property type="entry name" value="GH43_Bt3655-like"/>
    <property type="match status" value="1"/>
</dbReference>
<evidence type="ECO:0000313" key="5">
    <source>
        <dbReference type="Proteomes" id="UP000800981"/>
    </source>
</evidence>
<dbReference type="Pfam" id="PF07523">
    <property type="entry name" value="Big_3"/>
    <property type="match status" value="1"/>
</dbReference>
<dbReference type="PANTHER" id="PTHR43301">
    <property type="entry name" value="ARABINAN ENDO-1,5-ALPHA-L-ARABINOSIDASE"/>
    <property type="match status" value="1"/>
</dbReference>
<feature type="domain" description="Bacterial Ig-like" evidence="3">
    <location>
        <begin position="389"/>
        <end position="441"/>
    </location>
</feature>
<dbReference type="RefSeq" id="WP_166283251.1">
    <property type="nucleotide sequence ID" value="NZ_JAANNP010000016.1"/>
</dbReference>
<evidence type="ECO:0000256" key="1">
    <source>
        <dbReference type="SAM" id="SignalP"/>
    </source>
</evidence>
<reference evidence="4 5" key="1">
    <citation type="submission" date="2020-03" db="EMBL/GenBank/DDBJ databases">
        <title>Two novel Motilibacter sp.</title>
        <authorList>
            <person name="Liu S."/>
        </authorList>
    </citation>
    <scope>NUCLEOTIDE SEQUENCE [LARGE SCALE GENOMIC DNA]</scope>
    <source>
        <strain evidence="4 5">E257</strain>
    </source>
</reference>
<dbReference type="Gene3D" id="2.115.10.20">
    <property type="entry name" value="Glycosyl hydrolase domain, family 43"/>
    <property type="match status" value="1"/>
</dbReference>
<dbReference type="Proteomes" id="UP000800981">
    <property type="component" value="Unassembled WGS sequence"/>
</dbReference>
<organism evidence="4 5">
    <name type="scientific">Motilibacter deserti</name>
    <dbReference type="NCBI Taxonomy" id="2714956"/>
    <lineage>
        <taxon>Bacteria</taxon>
        <taxon>Bacillati</taxon>
        <taxon>Actinomycetota</taxon>
        <taxon>Actinomycetes</taxon>
        <taxon>Motilibacterales</taxon>
        <taxon>Motilibacteraceae</taxon>
        <taxon>Motilibacter</taxon>
    </lineage>
</organism>
<evidence type="ECO:0000259" key="3">
    <source>
        <dbReference type="Pfam" id="PF07532"/>
    </source>
</evidence>
<dbReference type="Gene3D" id="2.60.40.3630">
    <property type="match status" value="1"/>
</dbReference>
<gene>
    <name evidence="4" type="ORF">G9H71_15015</name>
</gene>
<dbReference type="InterPro" id="IPR050727">
    <property type="entry name" value="GH43_arabinanases"/>
</dbReference>
<sequence length="730" mass="77961">MRRARLHRLWGAVTTAALVVTLGHTAAPAHAGTAPTASAAADVAPDDPYGYLMVHFLEEPNGYAEKIYLDVSNGDDATSWTRLNQGRPILANHLGTSGVRDPYIVRNPKTGKYYIIGTDLRVFWGNGRDYPPDAPPGYRPWYLYRHASQSLVVWESTDLVNWGEPRLVRVADATVGRAWAPEATWDEASQAFVVYWSSTVFAATDPQHTGPAKSRTLYSFTSDFTQADLDARNPDGPGVMYEAEGTADTIDTSVHQYDGVTYRAFKENGGLNRGIIFAKTTDPQWWKQETAWTILSTRIGAAEYGQVEAPLFFKANTENRWYLFVDQYGGRDQGYRPYTTTDISQGQWTSMGRNAMQGMVSNTKHGGVIPLTKAEYDRVRAADVVSAQPVSAVTLAGAQPQLPSTVTVNISDGTTQQRPVAWGAVDTSTTGVVQVTGTVQGDSFADEKNAVANGGTLTPPPGGRSLYVSDPPTATATVDVRPLTAIRSVDVTAPARTSYAVGDPLDLTGLSVHATLDDGTVVDVTGSVRTTGYDPTRAGTQTVRAVLGDRALGTFTVAVQLTANALAALQASVAPVLSAPTVASSYARDISSALQRSQAAVLAQDADAALRALRDVQLHIALAPSSKVGDEARRQLGDELASRVTEPATLGLVTRIGSLRRSGALAASAVRDLEGTLSSLWAADTRGDDRAVKTKLEALRRVVSSLKPSTVSPDERAALVAAIDELLAGR</sequence>
<feature type="signal peptide" evidence="1">
    <location>
        <begin position="1"/>
        <end position="31"/>
    </location>
</feature>
<dbReference type="InterPro" id="IPR011081">
    <property type="entry name" value="Big_4"/>
</dbReference>
<keyword evidence="5" id="KW-1185">Reference proteome</keyword>
<accession>A0ABX0GX09</accession>
<dbReference type="SUPFAM" id="SSF75005">
    <property type="entry name" value="Arabinanase/levansucrase/invertase"/>
    <property type="match status" value="1"/>
</dbReference>
<proteinExistence type="predicted"/>
<comment type="caution">
    <text evidence="4">The sequence shown here is derived from an EMBL/GenBank/DDBJ whole genome shotgun (WGS) entry which is preliminary data.</text>
</comment>
<dbReference type="EMBL" id="JAANNP010000016">
    <property type="protein sequence ID" value="NHC15098.1"/>
    <property type="molecule type" value="Genomic_DNA"/>
</dbReference>
<evidence type="ECO:0008006" key="6">
    <source>
        <dbReference type="Google" id="ProtNLM"/>
    </source>
</evidence>
<dbReference type="InterPro" id="IPR022038">
    <property type="entry name" value="Ig-like_bact"/>
</dbReference>
<dbReference type="InterPro" id="IPR023296">
    <property type="entry name" value="Glyco_hydro_beta-prop_sf"/>
</dbReference>
<feature type="chain" id="PRO_5046010470" description="Ig-like protein group 4" evidence="1">
    <location>
        <begin position="32"/>
        <end position="730"/>
    </location>
</feature>
<feature type="domain" description="Ig-like" evidence="2">
    <location>
        <begin position="494"/>
        <end position="559"/>
    </location>
</feature>
<name>A0ABX0GX09_9ACTN</name>
<dbReference type="Pfam" id="PF07532">
    <property type="entry name" value="Big_4"/>
    <property type="match status" value="1"/>
</dbReference>